<evidence type="ECO:0000256" key="1">
    <source>
        <dbReference type="ARBA" id="ARBA00023157"/>
    </source>
</evidence>
<feature type="domain" description="Ig-like" evidence="4">
    <location>
        <begin position="508"/>
        <end position="607"/>
    </location>
</feature>
<comment type="caution">
    <text evidence="5">The sequence shown here is derived from an EMBL/GenBank/DDBJ whole genome shotgun (WGS) entry which is preliminary data.</text>
</comment>
<dbReference type="Pfam" id="PF07679">
    <property type="entry name" value="I-set"/>
    <property type="match status" value="2"/>
</dbReference>
<reference evidence="5" key="1">
    <citation type="submission" date="2021-02" db="EMBL/GenBank/DDBJ databases">
        <authorList>
            <person name="Nowell W R."/>
        </authorList>
    </citation>
    <scope>NUCLEOTIDE SEQUENCE</scope>
</reference>
<keyword evidence="1" id="KW-1015">Disulfide bond</keyword>
<dbReference type="InterPro" id="IPR007110">
    <property type="entry name" value="Ig-like_dom"/>
</dbReference>
<gene>
    <name evidence="5" type="ORF">JXQ802_LOCUS3695</name>
</gene>
<accession>A0A813RZY2</accession>
<sequence>MYSYESVPPEWFTSRKRPRSYHYLPPMARPVSKSFNRISDFIFPDTVHIRLHQQQPIYRRYQRNENYSLPVLNRNNFNQHDLIVVERLPVEELADVDFLYREQYQNQQQQQQQQQQYQPTRQIRRRYSSIVDERRAPFNEKITTGLVTRPPAYRERIRDRRKRHTTDNAYHSLMKTMLEEEESQYMDVNGEPNYILSYRTTLDPITDSESMASMNQQQQQQQQQQRTNNISLEEWKQQTHGRVPINGTIPIITERERPRQRQRSSSSSSRNSSSDTDITARHPTTINYSHYQQDSSVRNFATSSTGPPAVSVPRPAVWERLQSDPIRFRHEPDVFIPIIPTAVTDTNIQETTSYSNNIITSSQFDNVGGYQTSNQTSSQPVQESAHHVSLCVNDLHTTLFIDENAFNSTKTLMNSNNNNSGKAVIKTFIDRIIKRLQHFKRSLDNGLIHVRKRNTLVNGPIISADYHSKSEITRRKNESIQSNDYRHQQNTSYSVPFDANEDDKLVRPYFLIRPQPVLVLPNEIAKFKCCFGGDPLPTIVWSHNDSRVPEIIAAGGSTSSQYRTYKLHDIYYLDIGPISIRDNGHVKCTIMNRYGREEAIAQLIVVSSASNATPRITQPLNDITIIEGRPLKLSCGIVGLQVAVNWFHNGKLISSTAQAKTDYNGENAIFSLSRCMRTDAGTVDCVVKNRFGEARTSCRVEVVNDPEFDR</sequence>
<feature type="compositionally biased region" description="Low complexity" evidence="3">
    <location>
        <begin position="263"/>
        <end position="274"/>
    </location>
</feature>
<evidence type="ECO:0000256" key="2">
    <source>
        <dbReference type="ARBA" id="ARBA00023319"/>
    </source>
</evidence>
<dbReference type="SMART" id="SM00409">
    <property type="entry name" value="IG"/>
    <property type="match status" value="2"/>
</dbReference>
<dbReference type="Proteomes" id="UP000663870">
    <property type="component" value="Unassembled WGS sequence"/>
</dbReference>
<dbReference type="AlphaFoldDB" id="A0A813RZY2"/>
<feature type="region of interest" description="Disordered" evidence="3">
    <location>
        <begin position="234"/>
        <end position="293"/>
    </location>
</feature>
<feature type="compositionally biased region" description="Polar residues" evidence="3">
    <location>
        <begin position="282"/>
        <end position="293"/>
    </location>
</feature>
<keyword evidence="6" id="KW-1185">Reference proteome</keyword>
<dbReference type="InterPro" id="IPR036179">
    <property type="entry name" value="Ig-like_dom_sf"/>
</dbReference>
<dbReference type="GO" id="GO:0004674">
    <property type="term" value="F:protein serine/threonine kinase activity"/>
    <property type="evidence" value="ECO:0007669"/>
    <property type="project" value="UniProtKB-KW"/>
</dbReference>
<dbReference type="PROSITE" id="PS50835">
    <property type="entry name" value="IG_LIKE"/>
    <property type="match status" value="2"/>
</dbReference>
<dbReference type="PANTHER" id="PTHR47633">
    <property type="entry name" value="IMMUNOGLOBULIN"/>
    <property type="match status" value="1"/>
</dbReference>
<dbReference type="InterPro" id="IPR003599">
    <property type="entry name" value="Ig_sub"/>
</dbReference>
<dbReference type="SUPFAM" id="SSF48726">
    <property type="entry name" value="Immunoglobulin"/>
    <property type="match status" value="2"/>
</dbReference>
<evidence type="ECO:0000313" key="5">
    <source>
        <dbReference type="EMBL" id="CAF0790161.1"/>
    </source>
</evidence>
<feature type="domain" description="Ig-like" evidence="4">
    <location>
        <begin position="614"/>
        <end position="701"/>
    </location>
</feature>
<dbReference type="PANTHER" id="PTHR47633:SF3">
    <property type="entry name" value="STRIATED MUSCLE PREFERENTIALLY EXPRESSED PROTEIN KINASE"/>
    <property type="match status" value="1"/>
</dbReference>
<evidence type="ECO:0000259" key="4">
    <source>
        <dbReference type="PROSITE" id="PS50835"/>
    </source>
</evidence>
<dbReference type="Gene3D" id="2.60.40.10">
    <property type="entry name" value="Immunoglobulins"/>
    <property type="match status" value="2"/>
</dbReference>
<dbReference type="FunFam" id="2.60.40.10:FF:000107">
    <property type="entry name" value="Myosin, light chain kinase a"/>
    <property type="match status" value="1"/>
</dbReference>
<dbReference type="InterPro" id="IPR013783">
    <property type="entry name" value="Ig-like_fold"/>
</dbReference>
<organism evidence="5 6">
    <name type="scientific">Rotaria sordida</name>
    <dbReference type="NCBI Taxonomy" id="392033"/>
    <lineage>
        <taxon>Eukaryota</taxon>
        <taxon>Metazoa</taxon>
        <taxon>Spiralia</taxon>
        <taxon>Gnathifera</taxon>
        <taxon>Rotifera</taxon>
        <taxon>Eurotatoria</taxon>
        <taxon>Bdelloidea</taxon>
        <taxon>Philodinida</taxon>
        <taxon>Philodinidae</taxon>
        <taxon>Rotaria</taxon>
    </lineage>
</organism>
<keyword evidence="2" id="KW-0393">Immunoglobulin domain</keyword>
<evidence type="ECO:0000313" key="6">
    <source>
        <dbReference type="Proteomes" id="UP000663870"/>
    </source>
</evidence>
<dbReference type="EMBL" id="CAJNOL010000050">
    <property type="protein sequence ID" value="CAF0790161.1"/>
    <property type="molecule type" value="Genomic_DNA"/>
</dbReference>
<evidence type="ECO:0000256" key="3">
    <source>
        <dbReference type="SAM" id="MobiDB-lite"/>
    </source>
</evidence>
<name>A0A813RZY2_9BILA</name>
<dbReference type="InterPro" id="IPR013098">
    <property type="entry name" value="Ig_I-set"/>
</dbReference>
<proteinExistence type="predicted"/>
<protein>
    <recommendedName>
        <fullName evidence="4">Ig-like domain-containing protein</fullName>
    </recommendedName>
</protein>